<dbReference type="Proteomes" id="UP000028002">
    <property type="component" value="Unassembled WGS sequence"/>
</dbReference>
<dbReference type="AlphaFoldDB" id="A0A081RZV3"/>
<accession>A0A081RZV3</accession>
<evidence type="ECO:0000313" key="2">
    <source>
        <dbReference type="Proteomes" id="UP000028002"/>
    </source>
</evidence>
<organism evidence="1 2">
    <name type="scientific">Photorhabdus temperata subsp. temperata Meg1</name>
    <dbReference type="NCBI Taxonomy" id="1393735"/>
    <lineage>
        <taxon>Bacteria</taxon>
        <taxon>Pseudomonadati</taxon>
        <taxon>Pseudomonadota</taxon>
        <taxon>Gammaproteobacteria</taxon>
        <taxon>Enterobacterales</taxon>
        <taxon>Morganellaceae</taxon>
        <taxon>Photorhabdus</taxon>
    </lineage>
</organism>
<gene>
    <name evidence="1" type="ORF">MEG1DRAFT_01071</name>
</gene>
<evidence type="ECO:0000313" key="1">
    <source>
        <dbReference type="EMBL" id="KER04206.1"/>
    </source>
</evidence>
<dbReference type="EMBL" id="JGVH01000011">
    <property type="protein sequence ID" value="KER04206.1"/>
    <property type="molecule type" value="Genomic_DNA"/>
</dbReference>
<dbReference type="PATRIC" id="fig|1393735.3.peg.1108"/>
<name>A0A081RZV3_PHOTE</name>
<sequence>MVGYRMNMNKMFINRIMQAVGRMVAYRCQWQWPTWAGVICLSVGIFSSSSVLATQVEYWNAAAVSDALGPRQAVPWNRSVITYPASGKANLGANIVFPNVSSMLWQGDDPKITMENAKFRLVSKGKIFDALQVSSGTYNCKIKASFKDNRPGTAEKRFSLDMMNNSGLNQTEYESLEVNNGDTKVDEDVKNAALQDFKFDVSCSGDNFSWQRHPDQKIKFDTSPNGDLVGFQVKTSSENDFVVWQRPLGSLPEIKDPTVILQPPECFIPVFTGRRFSFGEVQPIDEPPGSGQFNPVKLKDMNFIMRVSCIVTEGENTGGTVIVVASSNHIMPGTQNQMLRVMHNAEADSKEIDNEALGVKLELSSVEVQGPSKSGPVSFSADPDPKFSCMGNVVVGKGNTTQSMNKQITFADGSNSTDAGTGGFVCLQVENPTPSTAPTQQTTKFNFNVTGSLWQLQRLKLSDYGYFQTNLDMTLVRP</sequence>
<protein>
    <submittedName>
        <fullName evidence="1">Uncharacterized protein</fullName>
    </submittedName>
</protein>
<reference evidence="1 2" key="1">
    <citation type="submission" date="2014-03" db="EMBL/GenBank/DDBJ databases">
        <title>Draft Genome of Photorhabdus temperata Meg1.</title>
        <authorList>
            <person name="Hurst S.G.IV."/>
            <person name="Morris K."/>
            <person name="Thomas K."/>
            <person name="Tisa L.S."/>
        </authorList>
    </citation>
    <scope>NUCLEOTIDE SEQUENCE [LARGE SCALE GENOMIC DNA]</scope>
    <source>
        <strain evidence="1 2">Meg1</strain>
    </source>
</reference>
<proteinExistence type="predicted"/>
<comment type="caution">
    <text evidence="1">The sequence shown here is derived from an EMBL/GenBank/DDBJ whole genome shotgun (WGS) entry which is preliminary data.</text>
</comment>